<dbReference type="GO" id="GO:0035556">
    <property type="term" value="P:intracellular signal transduction"/>
    <property type="evidence" value="ECO:0007669"/>
    <property type="project" value="InterPro"/>
</dbReference>
<dbReference type="SUPFAM" id="SSF53474">
    <property type="entry name" value="alpha/beta-Hydrolases"/>
    <property type="match status" value="1"/>
</dbReference>
<dbReference type="InterPro" id="IPR001054">
    <property type="entry name" value="A/G_cyclase"/>
</dbReference>
<dbReference type="InterPro" id="IPR050471">
    <property type="entry name" value="AB_hydrolase"/>
</dbReference>
<dbReference type="GO" id="GO:0004016">
    <property type="term" value="F:adenylate cyclase activity"/>
    <property type="evidence" value="ECO:0007669"/>
    <property type="project" value="UniProtKB-ARBA"/>
</dbReference>
<dbReference type="PANTHER" id="PTHR43433:SF8">
    <property type="entry name" value="BIFUNCTIONAL LIPASE_ADENYLATE CYCLASE LIPJ"/>
    <property type="match status" value="1"/>
</dbReference>
<dbReference type="HOGENOM" id="CLU_020336_14_1_5"/>
<dbReference type="SUPFAM" id="SSF55073">
    <property type="entry name" value="Nucleotide cyclase"/>
    <property type="match status" value="1"/>
</dbReference>
<dbReference type="EMBL" id="BA000040">
    <property type="protein sequence ID" value="BAC52957.1"/>
    <property type="molecule type" value="Genomic_DNA"/>
</dbReference>
<dbReference type="Gene3D" id="3.40.50.1820">
    <property type="entry name" value="alpha/beta hydrolase"/>
    <property type="match status" value="1"/>
</dbReference>
<reference evidence="3" key="1">
    <citation type="journal article" date="2002" name="DNA Res.">
        <title>Complete genomic sequence of nitrogen-fixing symbiotic bacterium Bradyrhizobium japonicum USDA110.</title>
        <authorList>
            <person name="Kaneko T."/>
            <person name="Nakamura Y."/>
            <person name="Sato S."/>
            <person name="Minamisawa K."/>
            <person name="Uchiumi T."/>
            <person name="Sasamoto S."/>
            <person name="Watanabe A."/>
            <person name="Idesawa K."/>
            <person name="Iriguchi M."/>
            <person name="Kawashima K."/>
            <person name="Kohara M."/>
            <person name="Matsumoto M."/>
            <person name="Shimpo S."/>
            <person name="Tsuruoka H."/>
            <person name="Wada T."/>
            <person name="Yamada M."/>
            <person name="Tabata S."/>
        </authorList>
    </citation>
    <scope>NUCLEOTIDE SEQUENCE [LARGE SCALE GENOMIC DNA]</scope>
    <source>
        <strain evidence="3">JCM 10833 / BCRC 13528 / IAM 13628 / NBRC 14792 / USDA 110</strain>
    </source>
</reference>
<feature type="domain" description="Guanylate cyclase" evidence="1">
    <location>
        <begin position="289"/>
        <end position="351"/>
    </location>
</feature>
<dbReference type="KEGG" id="bja:bll7692"/>
<sequence>MVPATHYAKSGDVHIAYQVVGDGPIDLVLVHGWISHLEYQWEDPALARFLNRLASFSRLIVFDKRGTGLSDRVAESALPTLEMRMDDIRAVMDAAGSNRAVIFGISEGGPLSTLFAATYPGRTAALIMYGAYAKWIRTDDYPWGPTREQHEAAFNAYEKHWGTPIGLKTLAPSAANDERVRQWWAQFMRIAASPGAGITLYRMNVEVDIRAILPTIRVPTLILHRRGDRLQPCEGARYMAGQIPGAKFVELPGDDHMLWIGDADSLLAEIQEFLTGETPMLEADRVLATVLFIDVVQSTQRATEIGDSRWRDLVDNYHQLVSKEVARLGGRVVNTAGDGVFATFDGPARAI</sequence>
<dbReference type="PANTHER" id="PTHR43433">
    <property type="entry name" value="HYDROLASE, ALPHA/BETA FOLD FAMILY PROTEIN"/>
    <property type="match status" value="1"/>
</dbReference>
<dbReference type="InterPro" id="IPR000073">
    <property type="entry name" value="AB_hydrolase_1"/>
</dbReference>
<dbReference type="AlphaFoldDB" id="Q89CV3"/>
<dbReference type="InParanoid" id="Q89CV3"/>
<dbReference type="PATRIC" id="fig|224911.5.peg.7915"/>
<dbReference type="InterPro" id="IPR029058">
    <property type="entry name" value="AB_hydrolase_fold"/>
</dbReference>
<dbReference type="PRINTS" id="PR00111">
    <property type="entry name" value="ABHYDROLASE"/>
</dbReference>
<accession>Q89CV3</accession>
<dbReference type="InterPro" id="IPR029787">
    <property type="entry name" value="Nucleotide_cyclase"/>
</dbReference>
<evidence type="ECO:0000313" key="2">
    <source>
        <dbReference type="EMBL" id="BAC52957.1"/>
    </source>
</evidence>
<dbReference type="eggNOG" id="COG2267">
    <property type="taxonomic scope" value="Bacteria"/>
</dbReference>
<dbReference type="Pfam" id="PF00561">
    <property type="entry name" value="Abhydrolase_1"/>
    <property type="match status" value="1"/>
</dbReference>
<dbReference type="GO" id="GO:0009190">
    <property type="term" value="P:cyclic nucleotide biosynthetic process"/>
    <property type="evidence" value="ECO:0007669"/>
    <property type="project" value="InterPro"/>
</dbReference>
<dbReference type="PROSITE" id="PS50125">
    <property type="entry name" value="GUANYLATE_CYCLASE_2"/>
    <property type="match status" value="1"/>
</dbReference>
<dbReference type="PhylomeDB" id="Q89CV3"/>
<dbReference type="GeneID" id="46494633"/>
<name>Q89CV3_BRADU</name>
<evidence type="ECO:0000259" key="1">
    <source>
        <dbReference type="PROSITE" id="PS50125"/>
    </source>
</evidence>
<evidence type="ECO:0000313" key="3">
    <source>
        <dbReference type="Proteomes" id="UP000002526"/>
    </source>
</evidence>
<dbReference type="Gene3D" id="3.30.70.1230">
    <property type="entry name" value="Nucleotide cyclase"/>
    <property type="match status" value="1"/>
</dbReference>
<proteinExistence type="predicted"/>
<dbReference type="EnsemblBacteria" id="BAC52957">
    <property type="protein sequence ID" value="BAC52957"/>
    <property type="gene ID" value="BAC52957"/>
</dbReference>
<gene>
    <name evidence="2" type="ordered locus">bll7692</name>
</gene>
<keyword evidence="3" id="KW-1185">Reference proteome</keyword>
<dbReference type="RefSeq" id="WP_011090419.1">
    <property type="nucleotide sequence ID" value="NC_004463.1"/>
</dbReference>
<dbReference type="OrthoDB" id="27092at2"/>
<dbReference type="Proteomes" id="UP000002526">
    <property type="component" value="Chromosome"/>
</dbReference>
<protein>
    <submittedName>
        <fullName evidence="2">Bll7692 protein</fullName>
    </submittedName>
</protein>
<dbReference type="ESTHER" id="braja-BLL7692">
    <property type="family name" value="6_AlphaBeta_hydrolase"/>
</dbReference>
<dbReference type="GO" id="GO:0016020">
    <property type="term" value="C:membrane"/>
    <property type="evidence" value="ECO:0000318"/>
    <property type="project" value="GO_Central"/>
</dbReference>
<dbReference type="eggNOG" id="COG2114">
    <property type="taxonomic scope" value="Bacteria"/>
</dbReference>
<organism evidence="2 3">
    <name type="scientific">Bradyrhizobium diazoefficiens (strain JCM 10833 / BCRC 13528 / IAM 13628 / NBRC 14792 / USDA 110)</name>
    <dbReference type="NCBI Taxonomy" id="224911"/>
    <lineage>
        <taxon>Bacteria</taxon>
        <taxon>Pseudomonadati</taxon>
        <taxon>Pseudomonadota</taxon>
        <taxon>Alphaproteobacteria</taxon>
        <taxon>Hyphomicrobiales</taxon>
        <taxon>Nitrobacteraceae</taxon>
        <taxon>Bradyrhizobium</taxon>
    </lineage>
</organism>